<organism evidence="1 2">
    <name type="scientific">Asticcacaulis biprosthecium C19</name>
    <dbReference type="NCBI Taxonomy" id="715226"/>
    <lineage>
        <taxon>Bacteria</taxon>
        <taxon>Pseudomonadati</taxon>
        <taxon>Pseudomonadota</taxon>
        <taxon>Alphaproteobacteria</taxon>
        <taxon>Caulobacterales</taxon>
        <taxon>Caulobacteraceae</taxon>
        <taxon>Asticcacaulis</taxon>
    </lineage>
</organism>
<dbReference type="Proteomes" id="UP000006512">
    <property type="component" value="Unassembled WGS sequence"/>
</dbReference>
<evidence type="ECO:0000313" key="1">
    <source>
        <dbReference type="EMBL" id="EGF90178.1"/>
    </source>
</evidence>
<reference evidence="2" key="1">
    <citation type="submission" date="2011-03" db="EMBL/GenBank/DDBJ databases">
        <title>Draft genome sequence of Brevundimonas diminuta.</title>
        <authorList>
            <person name="Brown P.J.B."/>
            <person name="Buechlein A."/>
            <person name="Hemmerich C."/>
            <person name="Brun Y.V."/>
        </authorList>
    </citation>
    <scope>NUCLEOTIDE SEQUENCE [LARGE SCALE GENOMIC DNA]</scope>
    <source>
        <strain evidence="2">C19</strain>
    </source>
</reference>
<dbReference type="Gene3D" id="3.30.505.20">
    <property type="match status" value="1"/>
</dbReference>
<dbReference type="eggNOG" id="ENOG5032TRM">
    <property type="taxonomic scope" value="Bacteria"/>
</dbReference>
<dbReference type="EMBL" id="GL883079">
    <property type="protein sequence ID" value="EGF90178.1"/>
    <property type="molecule type" value="Genomic_DNA"/>
</dbReference>
<dbReference type="AlphaFoldDB" id="F4QPP1"/>
<name>F4QPP1_9CAUL</name>
<gene>
    <name evidence="1" type="ORF">ABI_31930</name>
</gene>
<dbReference type="PROSITE" id="PS51257">
    <property type="entry name" value="PROKAR_LIPOPROTEIN"/>
    <property type="match status" value="1"/>
</dbReference>
<dbReference type="SUPFAM" id="SSF160574">
    <property type="entry name" value="BT0923-like"/>
    <property type="match status" value="1"/>
</dbReference>
<protein>
    <recommendedName>
        <fullName evidence="3">Peptidase propeptide and YPEB domain protein</fullName>
    </recommendedName>
</protein>
<dbReference type="STRING" id="715226.ABI_31930"/>
<evidence type="ECO:0000313" key="2">
    <source>
        <dbReference type="Proteomes" id="UP000006512"/>
    </source>
</evidence>
<accession>F4QPP1</accession>
<evidence type="ECO:0008006" key="3">
    <source>
        <dbReference type="Google" id="ProtNLM"/>
    </source>
</evidence>
<dbReference type="RefSeq" id="WP_006273977.1">
    <property type="nucleotide sequence ID" value="NZ_GL883079.1"/>
</dbReference>
<keyword evidence="2" id="KW-1185">Reference proteome</keyword>
<dbReference type="HOGENOM" id="CLU_126409_0_0_5"/>
<proteinExistence type="predicted"/>
<sequence>MKTMMWCAVAGAAFVLVGCNGEKPAEIASESDVAAMSVTAGDLITEVAAADLPPEVTATVLKAIPGMTIAEAQRKERDGRVYYDVEGKRPDGSDVELDLLQEGDAFKVVEIQRDIAWADAPADVRAVAEASAKTVAPVRVIESKESDGSVIYELFAEGKPVKPSLEVRVKDGKAEVLTEEWPH</sequence>